<keyword evidence="4 8" id="KW-0031">Aminopeptidase</keyword>
<evidence type="ECO:0000256" key="5">
    <source>
        <dbReference type="ARBA" id="ARBA00022490"/>
    </source>
</evidence>
<dbReference type="STRING" id="40571.SAMN05660733_01383"/>
<protein>
    <recommendedName>
        <fullName evidence="8 10">Proline iminopeptidase</fullName>
        <shortName evidence="8">PIP</shortName>
        <ecNumber evidence="8 10">3.4.11.5</ecNumber>
    </recommendedName>
    <alternativeName>
        <fullName evidence="8">Prolyl aminopeptidase</fullName>
    </alternativeName>
</protein>
<dbReference type="PIRSF" id="PIRSF006431">
    <property type="entry name" value="Pept_S33"/>
    <property type="match status" value="1"/>
</dbReference>
<keyword evidence="6 8" id="KW-0645">Protease</keyword>
<name>A0A1W2BCV7_9PSEU</name>
<comment type="catalytic activity">
    <reaction evidence="1 8 10">
        <text>Release of N-terminal proline from a peptide.</text>
        <dbReference type="EC" id="3.4.11.5"/>
    </reaction>
</comment>
<dbReference type="InterPro" id="IPR002410">
    <property type="entry name" value="Peptidase_S33"/>
</dbReference>
<dbReference type="Gene3D" id="3.40.50.1820">
    <property type="entry name" value="alpha/beta hydrolase"/>
    <property type="match status" value="1"/>
</dbReference>
<dbReference type="PANTHER" id="PTHR43722">
    <property type="entry name" value="PROLINE IMINOPEPTIDASE"/>
    <property type="match status" value="1"/>
</dbReference>
<dbReference type="Proteomes" id="UP000192840">
    <property type="component" value="Unassembled WGS sequence"/>
</dbReference>
<evidence type="ECO:0000256" key="9">
    <source>
        <dbReference type="PIRSR" id="PIRSR006431-1"/>
    </source>
</evidence>
<evidence type="ECO:0000256" key="1">
    <source>
        <dbReference type="ARBA" id="ARBA00001585"/>
    </source>
</evidence>
<feature type="active site" description="Proton donor" evidence="9">
    <location>
        <position position="295"/>
    </location>
</feature>
<evidence type="ECO:0000256" key="10">
    <source>
        <dbReference type="RuleBase" id="RU003421"/>
    </source>
</evidence>
<dbReference type="RefSeq" id="WP_084400929.1">
    <property type="nucleotide sequence ID" value="NZ_FWYC01000004.1"/>
</dbReference>
<comment type="subcellular location">
    <subcellularLocation>
        <location evidence="2 8">Cytoplasm</location>
    </subcellularLocation>
</comment>
<dbReference type="InterPro" id="IPR029058">
    <property type="entry name" value="AB_hydrolase_fold"/>
</dbReference>
<dbReference type="GO" id="GO:0005737">
    <property type="term" value="C:cytoplasm"/>
    <property type="evidence" value="ECO:0007669"/>
    <property type="project" value="UniProtKB-SubCell"/>
</dbReference>
<evidence type="ECO:0000256" key="6">
    <source>
        <dbReference type="ARBA" id="ARBA00022670"/>
    </source>
</evidence>
<dbReference type="InterPro" id="IPR005944">
    <property type="entry name" value="Pro_iminopeptidase"/>
</dbReference>
<keyword evidence="5 8" id="KW-0963">Cytoplasm</keyword>
<organism evidence="12 13">
    <name type="scientific">Lentzea albidocapillata</name>
    <dbReference type="NCBI Taxonomy" id="40571"/>
    <lineage>
        <taxon>Bacteria</taxon>
        <taxon>Bacillati</taxon>
        <taxon>Actinomycetota</taxon>
        <taxon>Actinomycetes</taxon>
        <taxon>Pseudonocardiales</taxon>
        <taxon>Pseudonocardiaceae</taxon>
        <taxon>Lentzea</taxon>
    </lineage>
</organism>
<dbReference type="Pfam" id="PF00561">
    <property type="entry name" value="Abhydrolase_1"/>
    <property type="match status" value="1"/>
</dbReference>
<dbReference type="OrthoDB" id="9796770at2"/>
<reference evidence="13" key="1">
    <citation type="submission" date="2017-04" db="EMBL/GenBank/DDBJ databases">
        <authorList>
            <person name="Varghese N."/>
            <person name="Submissions S."/>
        </authorList>
    </citation>
    <scope>NUCLEOTIDE SEQUENCE [LARGE SCALE GENOMIC DNA]</scope>
    <source>
        <strain evidence="13">DSM 44073</strain>
    </source>
</reference>
<evidence type="ECO:0000313" key="12">
    <source>
        <dbReference type="EMBL" id="SMC70651.1"/>
    </source>
</evidence>
<dbReference type="PRINTS" id="PR00111">
    <property type="entry name" value="ABHYDROLASE"/>
</dbReference>
<dbReference type="SUPFAM" id="SSF53474">
    <property type="entry name" value="alpha/beta-Hydrolases"/>
    <property type="match status" value="1"/>
</dbReference>
<evidence type="ECO:0000256" key="8">
    <source>
        <dbReference type="PIRNR" id="PIRNR006431"/>
    </source>
</evidence>
<dbReference type="AlphaFoldDB" id="A0A1W2BCV7"/>
<accession>A0A1W2BCV7</accession>
<dbReference type="GO" id="GO:0004177">
    <property type="term" value="F:aminopeptidase activity"/>
    <property type="evidence" value="ECO:0007669"/>
    <property type="project" value="UniProtKB-UniRule"/>
</dbReference>
<sequence>MYPQVEPYAQGMLDVGDGQQIHWEASGNPNGKPACVFHGGPGSGSNPRWREDFDPDHWNLILWDQRGSGQSTPSVADPATSMEHNTTQHLIDDAEKLREHLDIDKWLLVGGSWGSTLILAYAIQHPTRVSEIIIPAVTTSRPEEHAWITRGLGMFFPDHFDAFRDGVPEEDRDGNLALAYNKLLNSPDPAVRDKAAWDWSKWDLSTITGGDNDFEGTRYADPVTRYRLARTVTHYWGNEAFLEPNHIFDNLDRLQGIPGVLIHGRNDFGGPLYTAWEVAKRWPDAELVILNDAGHVIMEGNSMDEAITAAIHRFRQCGGH</sequence>
<dbReference type="NCBIfam" id="TIGR01249">
    <property type="entry name" value="pro_imino_pep_1"/>
    <property type="match status" value="1"/>
</dbReference>
<evidence type="ECO:0000256" key="7">
    <source>
        <dbReference type="ARBA" id="ARBA00022801"/>
    </source>
</evidence>
<evidence type="ECO:0000259" key="11">
    <source>
        <dbReference type="Pfam" id="PF00561"/>
    </source>
</evidence>
<dbReference type="EC" id="3.4.11.5" evidence="8 10"/>
<evidence type="ECO:0000313" key="13">
    <source>
        <dbReference type="Proteomes" id="UP000192840"/>
    </source>
</evidence>
<proteinExistence type="inferred from homology"/>
<feature type="domain" description="AB hydrolase-1" evidence="11">
    <location>
        <begin position="35"/>
        <end position="299"/>
    </location>
</feature>
<keyword evidence="7 8" id="KW-0378">Hydrolase</keyword>
<feature type="active site" evidence="9">
    <location>
        <position position="267"/>
    </location>
</feature>
<dbReference type="eggNOG" id="COG2267">
    <property type="taxonomic scope" value="Bacteria"/>
</dbReference>
<dbReference type="PANTHER" id="PTHR43722:SF1">
    <property type="entry name" value="PROLINE IMINOPEPTIDASE"/>
    <property type="match status" value="1"/>
</dbReference>
<evidence type="ECO:0000256" key="4">
    <source>
        <dbReference type="ARBA" id="ARBA00022438"/>
    </source>
</evidence>
<evidence type="ECO:0000256" key="3">
    <source>
        <dbReference type="ARBA" id="ARBA00010088"/>
    </source>
</evidence>
<dbReference type="InterPro" id="IPR000073">
    <property type="entry name" value="AB_hydrolase_1"/>
</dbReference>
<gene>
    <name evidence="12" type="ORF">SAMN05660733_01383</name>
</gene>
<keyword evidence="13" id="KW-1185">Reference proteome</keyword>
<feature type="active site" description="Nucleophile" evidence="9">
    <location>
        <position position="112"/>
    </location>
</feature>
<dbReference type="EMBL" id="FWYC01000004">
    <property type="protein sequence ID" value="SMC70651.1"/>
    <property type="molecule type" value="Genomic_DNA"/>
</dbReference>
<dbReference type="PRINTS" id="PR00793">
    <property type="entry name" value="PROAMNOPTASE"/>
</dbReference>
<evidence type="ECO:0000256" key="2">
    <source>
        <dbReference type="ARBA" id="ARBA00004496"/>
    </source>
</evidence>
<dbReference type="GO" id="GO:0006508">
    <property type="term" value="P:proteolysis"/>
    <property type="evidence" value="ECO:0007669"/>
    <property type="project" value="UniProtKB-KW"/>
</dbReference>
<comment type="similarity">
    <text evidence="3 8 10">Belongs to the peptidase S33 family.</text>
</comment>